<dbReference type="SUPFAM" id="SSF53720">
    <property type="entry name" value="ALDH-like"/>
    <property type="match status" value="1"/>
</dbReference>
<evidence type="ECO:0000256" key="2">
    <source>
        <dbReference type="ARBA" id="ARBA00023002"/>
    </source>
</evidence>
<evidence type="ECO:0000259" key="7">
    <source>
        <dbReference type="Pfam" id="PF00171"/>
    </source>
</evidence>
<dbReference type="InterPro" id="IPR016163">
    <property type="entry name" value="Ald_DH_C"/>
</dbReference>
<dbReference type="Proteomes" id="UP001295740">
    <property type="component" value="Unassembled WGS sequence"/>
</dbReference>
<reference evidence="8" key="1">
    <citation type="submission" date="2023-10" db="EMBL/GenBank/DDBJ databases">
        <authorList>
            <person name="Hackl T."/>
        </authorList>
    </citation>
    <scope>NUCLEOTIDE SEQUENCE</scope>
</reference>
<sequence>MATNGSSSAVDKLDFTTFGNEGENPPAPVSTLEDVNRAVEPARNAAKSWAAVPMSKRQQVLKAFTDAFEAQEEGFVQMLVKEQGKSISEGHHEFRLSLQFLRGFCGLDLPEELLESSETRKVTVQYTPLGVVAGIVAWNYPIFIACGKIGQALATGNTLILKPSPFAPYCNLKLAELGTRFFPHGVFQALSGDDDLGPWLTEHPCIDVVSFTGSVALGKQIGETCGKSLKRCILELGGNDPAIVCADVDIAAIAPVIAYLTFANSGQICIIPKRVYVHDSIYDKFLSILAAYATNLSLKQEEQGAIGPVSNQPQYERVKHMLEDIERNHLTIAAGSTKPLTDRRGFFLSPTLVDNSPDSSRIVTEEPLGPVVPVMRWTDESDVINRANNTDFGLSASVWSRDAAQAECMARQLQAGNIWINTHAATDPKFSSGSFKNSANGANFGVMGLKAYCNLQTIHARLG</sequence>
<keyword evidence="2 6" id="KW-0560">Oxidoreductase</keyword>
<evidence type="ECO:0000313" key="8">
    <source>
        <dbReference type="EMBL" id="CAJ2502231.1"/>
    </source>
</evidence>
<name>A0AAI8YEU3_9PEZI</name>
<comment type="caution">
    <text evidence="8">The sequence shown here is derived from an EMBL/GenBank/DDBJ whole genome shotgun (WGS) entry which is preliminary data.</text>
</comment>
<proteinExistence type="inferred from homology"/>
<organism evidence="8 9">
    <name type="scientific">Anthostomella pinea</name>
    <dbReference type="NCBI Taxonomy" id="933095"/>
    <lineage>
        <taxon>Eukaryota</taxon>
        <taxon>Fungi</taxon>
        <taxon>Dikarya</taxon>
        <taxon>Ascomycota</taxon>
        <taxon>Pezizomycotina</taxon>
        <taxon>Sordariomycetes</taxon>
        <taxon>Xylariomycetidae</taxon>
        <taxon>Xylariales</taxon>
        <taxon>Xylariaceae</taxon>
        <taxon>Anthostomella</taxon>
    </lineage>
</organism>
<dbReference type="InterPro" id="IPR015590">
    <property type="entry name" value="Aldehyde_DH_dom"/>
</dbReference>
<dbReference type="InterPro" id="IPR044086">
    <property type="entry name" value="LUC3-like"/>
</dbReference>
<evidence type="ECO:0000256" key="1">
    <source>
        <dbReference type="ARBA" id="ARBA00009986"/>
    </source>
</evidence>
<evidence type="ECO:0000256" key="6">
    <source>
        <dbReference type="RuleBase" id="RU003345"/>
    </source>
</evidence>
<dbReference type="Gene3D" id="3.40.605.10">
    <property type="entry name" value="Aldehyde Dehydrogenase, Chain A, domain 1"/>
    <property type="match status" value="1"/>
</dbReference>
<comment type="similarity">
    <text evidence="1 6">Belongs to the aldehyde dehydrogenase family.</text>
</comment>
<dbReference type="FunFam" id="3.40.605.10:FF:000007">
    <property type="entry name" value="NAD/NADP-dependent betaine aldehyde dehydrogenase"/>
    <property type="match status" value="1"/>
</dbReference>
<evidence type="ECO:0000256" key="4">
    <source>
        <dbReference type="ARBA" id="ARBA00049194"/>
    </source>
</evidence>
<dbReference type="PROSITE" id="PS00687">
    <property type="entry name" value="ALDEHYDE_DEHYDR_GLU"/>
    <property type="match status" value="1"/>
</dbReference>
<keyword evidence="9" id="KW-1185">Reference proteome</keyword>
<dbReference type="CDD" id="cd07106">
    <property type="entry name" value="ALDH_AldA-AAD23400"/>
    <property type="match status" value="1"/>
</dbReference>
<dbReference type="PANTHER" id="PTHR11699">
    <property type="entry name" value="ALDEHYDE DEHYDROGENASE-RELATED"/>
    <property type="match status" value="1"/>
</dbReference>
<dbReference type="Gene3D" id="3.40.309.10">
    <property type="entry name" value="Aldehyde Dehydrogenase, Chain A, domain 2"/>
    <property type="match status" value="1"/>
</dbReference>
<feature type="domain" description="Aldehyde dehydrogenase" evidence="7">
    <location>
        <begin position="29"/>
        <end position="458"/>
    </location>
</feature>
<protein>
    <recommendedName>
        <fullName evidence="3">aldehyde dehydrogenase (NAD(+))</fullName>
        <ecNumber evidence="3">1.2.1.3</ecNumber>
    </recommendedName>
</protein>
<feature type="active site" evidence="5">
    <location>
        <position position="235"/>
    </location>
</feature>
<dbReference type="EC" id="1.2.1.3" evidence="3"/>
<dbReference type="Pfam" id="PF00171">
    <property type="entry name" value="Aldedh"/>
    <property type="match status" value="1"/>
</dbReference>
<accession>A0AAI8YEU3</accession>
<dbReference type="AlphaFoldDB" id="A0AAI8YEU3"/>
<evidence type="ECO:0000256" key="5">
    <source>
        <dbReference type="PROSITE-ProRule" id="PRU10007"/>
    </source>
</evidence>
<dbReference type="EMBL" id="CAUWAG010000004">
    <property type="protein sequence ID" value="CAJ2502231.1"/>
    <property type="molecule type" value="Genomic_DNA"/>
</dbReference>
<dbReference type="InterPro" id="IPR016162">
    <property type="entry name" value="Ald_DH_N"/>
</dbReference>
<dbReference type="InterPro" id="IPR016161">
    <property type="entry name" value="Ald_DH/histidinol_DH"/>
</dbReference>
<gene>
    <name evidence="8" type="ORF">KHLLAP_LOCUS2699</name>
</gene>
<evidence type="ECO:0000313" key="9">
    <source>
        <dbReference type="Proteomes" id="UP001295740"/>
    </source>
</evidence>
<comment type="catalytic activity">
    <reaction evidence="4">
        <text>an aldehyde + NAD(+) + H2O = a carboxylate + NADH + 2 H(+)</text>
        <dbReference type="Rhea" id="RHEA:16185"/>
        <dbReference type="ChEBI" id="CHEBI:15377"/>
        <dbReference type="ChEBI" id="CHEBI:15378"/>
        <dbReference type="ChEBI" id="CHEBI:17478"/>
        <dbReference type="ChEBI" id="CHEBI:29067"/>
        <dbReference type="ChEBI" id="CHEBI:57540"/>
        <dbReference type="ChEBI" id="CHEBI:57945"/>
        <dbReference type="EC" id="1.2.1.3"/>
    </reaction>
</comment>
<dbReference type="InterPro" id="IPR029510">
    <property type="entry name" value="Ald_DH_CS_GLU"/>
</dbReference>
<evidence type="ECO:0000256" key="3">
    <source>
        <dbReference type="ARBA" id="ARBA00024226"/>
    </source>
</evidence>
<dbReference type="GO" id="GO:0004029">
    <property type="term" value="F:aldehyde dehydrogenase (NAD+) activity"/>
    <property type="evidence" value="ECO:0007669"/>
    <property type="project" value="UniProtKB-EC"/>
</dbReference>